<dbReference type="GO" id="GO:0003677">
    <property type="term" value="F:DNA binding"/>
    <property type="evidence" value="ECO:0007669"/>
    <property type="project" value="UniProtKB-KW"/>
</dbReference>
<dbReference type="GO" id="GO:0046983">
    <property type="term" value="F:protein dimerization activity"/>
    <property type="evidence" value="ECO:0007669"/>
    <property type="project" value="InterPro"/>
</dbReference>
<keyword evidence="3" id="KW-0238">DNA-binding</keyword>
<dbReference type="InterPro" id="IPR032198">
    <property type="entry name" value="E2F_CC-MB"/>
</dbReference>
<feature type="domain" description="E2F transcription factor CC-MB" evidence="5">
    <location>
        <begin position="17"/>
        <end position="91"/>
    </location>
</feature>
<evidence type="ECO:0000313" key="6">
    <source>
        <dbReference type="Ensembl" id="ENSPNYP00000013716.1"/>
    </source>
</evidence>
<dbReference type="Ensembl" id="ENSPNYT00000014056.1">
    <property type="protein sequence ID" value="ENSPNYP00000013716.1"/>
    <property type="gene ID" value="ENSPNYG00000010398.1"/>
</dbReference>
<evidence type="ECO:0000256" key="3">
    <source>
        <dbReference type="ARBA" id="ARBA00023125"/>
    </source>
</evidence>
<evidence type="ECO:0000256" key="1">
    <source>
        <dbReference type="ARBA" id="ARBA00010940"/>
    </source>
</evidence>
<keyword evidence="2" id="KW-0805">Transcription regulation</keyword>
<sequence length="127" mass="14520">MLVHRGGQLNEDYQPVLKALGEEERKLDELIQSCTDLLFLLSSLTLWLTYAYLTYKDIYRIPALKDQTVIVIKAPTETQLVVPHPDEVHVSRTRCKIISNFCSLVELLLFLSRVSNSRPQGPVSCKF</sequence>
<evidence type="ECO:0000259" key="5">
    <source>
        <dbReference type="Pfam" id="PF16421"/>
    </source>
</evidence>
<evidence type="ECO:0000256" key="4">
    <source>
        <dbReference type="ARBA" id="ARBA00023163"/>
    </source>
</evidence>
<name>A0A3B4FWL8_9CICH</name>
<reference evidence="6" key="1">
    <citation type="submission" date="2023-09" db="UniProtKB">
        <authorList>
            <consortium name="Ensembl"/>
        </authorList>
    </citation>
    <scope>IDENTIFICATION</scope>
</reference>
<dbReference type="InterPro" id="IPR037241">
    <property type="entry name" value="E2F-DP_heterodim"/>
</dbReference>
<dbReference type="Gene3D" id="6.10.250.540">
    <property type="match status" value="1"/>
</dbReference>
<proteinExistence type="inferred from homology"/>
<accession>A0A3B4FWL8</accession>
<evidence type="ECO:0000256" key="2">
    <source>
        <dbReference type="ARBA" id="ARBA00023015"/>
    </source>
</evidence>
<comment type="similarity">
    <text evidence="1">Belongs to the E2F/DP family.</text>
</comment>
<keyword evidence="4" id="KW-0804">Transcription</keyword>
<dbReference type="SUPFAM" id="SSF144074">
    <property type="entry name" value="E2F-DP heterodimerization region"/>
    <property type="match status" value="1"/>
</dbReference>
<dbReference type="STRING" id="303518.ENSPNYP00000013716"/>
<dbReference type="Pfam" id="PF16421">
    <property type="entry name" value="E2F_CC-MB"/>
    <property type="match status" value="1"/>
</dbReference>
<dbReference type="AlphaFoldDB" id="A0A3B4FWL8"/>
<protein>
    <recommendedName>
        <fullName evidence="5">E2F transcription factor CC-MB domain-containing protein</fullName>
    </recommendedName>
</protein>
<organism evidence="6">
    <name type="scientific">Pundamilia nyererei</name>
    <dbReference type="NCBI Taxonomy" id="303518"/>
    <lineage>
        <taxon>Eukaryota</taxon>
        <taxon>Metazoa</taxon>
        <taxon>Chordata</taxon>
        <taxon>Craniata</taxon>
        <taxon>Vertebrata</taxon>
        <taxon>Euteleostomi</taxon>
        <taxon>Actinopterygii</taxon>
        <taxon>Neopterygii</taxon>
        <taxon>Teleostei</taxon>
        <taxon>Neoteleostei</taxon>
        <taxon>Acanthomorphata</taxon>
        <taxon>Ovalentaria</taxon>
        <taxon>Cichlomorphae</taxon>
        <taxon>Cichliformes</taxon>
        <taxon>Cichlidae</taxon>
        <taxon>African cichlids</taxon>
        <taxon>Pseudocrenilabrinae</taxon>
        <taxon>Haplochromini</taxon>
        <taxon>Pundamilia</taxon>
    </lineage>
</organism>